<sequence>MVKTSFFKSIAGTLILWFLVLSLIPLFGISVFNYYTSKNNMTQDAIHNMNQTVTLTAGSLNDWLKEKMDVLNTIGKNPVFATGDKAQIMAYLKRESEATPYAEELLWADESGQAVTSSGKTLTISDRTYFQSALKGEPTISSMVVSKSTQNDIVPIAIPLHGNNGSSVLVMSLKGDAIQAIVNKAKYGNTGYSYLFDSTGLVIAHPENSQVLKLNVIKSNSASLNQIGSQMLKNQQGSGEYVFENIDKEVVYTTIPNTDWHLVLTAPINEFYSFATKLLYMSLGAGLGVALLIAVLAWFISKRISKPIVALAEQTDILATGRLDVMISDGFMGELGVLGRSLKTMTENLRNTVSEVHQSSSQLVASAQELSTSTDESSSSVEQVARAIEEMAGGASHQAESSQQIVEMVNQIVRAVDHVNDMINKTVDDASLAKASIDEGMRAVSNQTIKMKENLEVSRQVALAIDHLAQQSQEVGAILSTISNIAEQTNLLALNAAIEAARAGEHGRGFAVVADEVRKLAEGSRKATEEIAEIVGNIQSRAQEASEQMNKAKTVVEAQEQAVDYTNHSFESISEIVRSMGEQMENVKNSSEQIGCHVSDISESIESIVSVAQENAAGAEEVSASTEELSAATEQIAAAARTLVILGEDLDKAVAIFKL</sequence>
<accession>A0A0J1FMS3</accession>
<evidence type="ECO:0000256" key="8">
    <source>
        <dbReference type="ARBA" id="ARBA00029447"/>
    </source>
</evidence>
<dbReference type="InterPro" id="IPR033479">
    <property type="entry name" value="dCache_1"/>
</dbReference>
<keyword evidence="2" id="KW-1003">Cell membrane</keyword>
<dbReference type="Gene3D" id="3.30.450.20">
    <property type="entry name" value="PAS domain"/>
    <property type="match status" value="2"/>
</dbReference>
<dbReference type="Proteomes" id="UP000036356">
    <property type="component" value="Unassembled WGS sequence"/>
</dbReference>
<keyword evidence="6 10" id="KW-0472">Membrane</keyword>
<keyword evidence="3" id="KW-0145">Chemotaxis</keyword>
<feature type="domain" description="Methyl-accepting transducer" evidence="11">
    <location>
        <begin position="373"/>
        <end position="630"/>
    </location>
</feature>
<dbReference type="GO" id="GO:0006935">
    <property type="term" value="P:chemotaxis"/>
    <property type="evidence" value="ECO:0007669"/>
    <property type="project" value="UniProtKB-KW"/>
</dbReference>
<gene>
    <name evidence="13" type="primary">mcpC</name>
    <name evidence="13" type="ORF">DEAC_c31220</name>
</gene>
<comment type="subcellular location">
    <subcellularLocation>
        <location evidence="1">Cell membrane</location>
        <topology evidence="1">Multi-pass membrane protein</topology>
    </subcellularLocation>
</comment>
<evidence type="ECO:0000313" key="14">
    <source>
        <dbReference type="Proteomes" id="UP000036356"/>
    </source>
</evidence>
<evidence type="ECO:0000256" key="1">
    <source>
        <dbReference type="ARBA" id="ARBA00004651"/>
    </source>
</evidence>
<evidence type="ECO:0000256" key="3">
    <source>
        <dbReference type="ARBA" id="ARBA00022500"/>
    </source>
</evidence>
<evidence type="ECO:0000256" key="5">
    <source>
        <dbReference type="ARBA" id="ARBA00022989"/>
    </source>
</evidence>
<reference evidence="13 14" key="1">
    <citation type="submission" date="2015-06" db="EMBL/GenBank/DDBJ databases">
        <title>Draft genome of the moderately acidophilic sulfate reducer Candidatus Desulfosporosinus acididurans strain M1.</title>
        <authorList>
            <person name="Poehlein A."/>
            <person name="Petzsch P."/>
            <person name="Johnson B.D."/>
            <person name="Schloemann M."/>
            <person name="Daniel R."/>
            <person name="Muehling M."/>
        </authorList>
    </citation>
    <scope>NUCLEOTIDE SEQUENCE [LARGE SCALE GENOMIC DNA]</scope>
    <source>
        <strain evidence="13 14">M1</strain>
    </source>
</reference>
<dbReference type="STRING" id="476652.DEAC_c31220"/>
<dbReference type="InterPro" id="IPR003660">
    <property type="entry name" value="HAMP_dom"/>
</dbReference>
<evidence type="ECO:0000259" key="12">
    <source>
        <dbReference type="PROSITE" id="PS50885"/>
    </source>
</evidence>
<dbReference type="EMBL" id="LDZY01000011">
    <property type="protein sequence ID" value="KLU64794.1"/>
    <property type="molecule type" value="Genomic_DNA"/>
</dbReference>
<evidence type="ECO:0000256" key="9">
    <source>
        <dbReference type="PROSITE-ProRule" id="PRU00284"/>
    </source>
</evidence>
<feature type="transmembrane region" description="Helical" evidence="10">
    <location>
        <begin position="14"/>
        <end position="35"/>
    </location>
</feature>
<comment type="caution">
    <text evidence="13">The sequence shown here is derived from an EMBL/GenBank/DDBJ whole genome shotgun (WGS) entry which is preliminary data.</text>
</comment>
<evidence type="ECO:0000256" key="7">
    <source>
        <dbReference type="ARBA" id="ARBA00023224"/>
    </source>
</evidence>
<dbReference type="PANTHER" id="PTHR32089:SF112">
    <property type="entry name" value="LYSOZYME-LIKE PROTEIN-RELATED"/>
    <property type="match status" value="1"/>
</dbReference>
<comment type="similarity">
    <text evidence="8">Belongs to the methyl-accepting chemotaxis (MCP) protein family.</text>
</comment>
<feature type="transmembrane region" description="Helical" evidence="10">
    <location>
        <begin position="278"/>
        <end position="300"/>
    </location>
</feature>
<keyword evidence="4 10" id="KW-0812">Transmembrane</keyword>
<keyword evidence="7 9" id="KW-0807">Transducer</keyword>
<dbReference type="PROSITE" id="PS50111">
    <property type="entry name" value="CHEMOTAXIS_TRANSDUC_2"/>
    <property type="match status" value="1"/>
</dbReference>
<dbReference type="PANTHER" id="PTHR32089">
    <property type="entry name" value="METHYL-ACCEPTING CHEMOTAXIS PROTEIN MCPB"/>
    <property type="match status" value="1"/>
</dbReference>
<dbReference type="PATRIC" id="fig|476652.3.peg.3285"/>
<dbReference type="AlphaFoldDB" id="A0A0J1FMS3"/>
<evidence type="ECO:0000256" key="6">
    <source>
        <dbReference type="ARBA" id="ARBA00023136"/>
    </source>
</evidence>
<dbReference type="RefSeq" id="WP_047810953.1">
    <property type="nucleotide sequence ID" value="NZ_LDZY01000011.1"/>
</dbReference>
<keyword evidence="5 10" id="KW-1133">Transmembrane helix</keyword>
<evidence type="ECO:0000259" key="11">
    <source>
        <dbReference type="PROSITE" id="PS50111"/>
    </source>
</evidence>
<dbReference type="SMART" id="SM00304">
    <property type="entry name" value="HAMP"/>
    <property type="match status" value="1"/>
</dbReference>
<dbReference type="GO" id="GO:0007165">
    <property type="term" value="P:signal transduction"/>
    <property type="evidence" value="ECO:0007669"/>
    <property type="project" value="UniProtKB-KW"/>
</dbReference>
<evidence type="ECO:0000313" key="13">
    <source>
        <dbReference type="EMBL" id="KLU64794.1"/>
    </source>
</evidence>
<dbReference type="CDD" id="cd12912">
    <property type="entry name" value="PDC2_MCP_like"/>
    <property type="match status" value="1"/>
</dbReference>
<organism evidence="13 14">
    <name type="scientific">Desulfosporosinus acididurans</name>
    <dbReference type="NCBI Taxonomy" id="476652"/>
    <lineage>
        <taxon>Bacteria</taxon>
        <taxon>Bacillati</taxon>
        <taxon>Bacillota</taxon>
        <taxon>Clostridia</taxon>
        <taxon>Eubacteriales</taxon>
        <taxon>Desulfitobacteriaceae</taxon>
        <taxon>Desulfosporosinus</taxon>
    </lineage>
</organism>
<feature type="domain" description="HAMP" evidence="12">
    <location>
        <begin position="302"/>
        <end position="354"/>
    </location>
</feature>
<evidence type="ECO:0000256" key="2">
    <source>
        <dbReference type="ARBA" id="ARBA00022475"/>
    </source>
</evidence>
<dbReference type="PROSITE" id="PS50885">
    <property type="entry name" value="HAMP"/>
    <property type="match status" value="1"/>
</dbReference>
<evidence type="ECO:0000256" key="10">
    <source>
        <dbReference type="SAM" id="Phobius"/>
    </source>
</evidence>
<protein>
    <submittedName>
        <fullName evidence="13">Methyl-accepting chemotaxis protein McpC</fullName>
    </submittedName>
</protein>
<dbReference type="Pfam" id="PF00672">
    <property type="entry name" value="HAMP"/>
    <property type="match status" value="1"/>
</dbReference>
<proteinExistence type="inferred from homology"/>
<dbReference type="SUPFAM" id="SSF58104">
    <property type="entry name" value="Methyl-accepting chemotaxis protein (MCP) signaling domain"/>
    <property type="match status" value="1"/>
</dbReference>
<dbReference type="InterPro" id="IPR004089">
    <property type="entry name" value="MCPsignal_dom"/>
</dbReference>
<dbReference type="GO" id="GO:0005886">
    <property type="term" value="C:plasma membrane"/>
    <property type="evidence" value="ECO:0007669"/>
    <property type="project" value="UniProtKB-SubCell"/>
</dbReference>
<evidence type="ECO:0000256" key="4">
    <source>
        <dbReference type="ARBA" id="ARBA00022692"/>
    </source>
</evidence>
<dbReference type="Pfam" id="PF00015">
    <property type="entry name" value="MCPsignal"/>
    <property type="match status" value="1"/>
</dbReference>
<dbReference type="Pfam" id="PF02743">
    <property type="entry name" value="dCache_1"/>
    <property type="match status" value="1"/>
</dbReference>
<name>A0A0J1FMS3_9FIRM</name>
<dbReference type="Gene3D" id="1.10.287.950">
    <property type="entry name" value="Methyl-accepting chemotaxis protein"/>
    <property type="match status" value="1"/>
</dbReference>
<keyword evidence="14" id="KW-1185">Reference proteome</keyword>
<dbReference type="CDD" id="cd06225">
    <property type="entry name" value="HAMP"/>
    <property type="match status" value="1"/>
</dbReference>
<dbReference type="CDD" id="cd12914">
    <property type="entry name" value="PDC1_DGC_like"/>
    <property type="match status" value="1"/>
</dbReference>
<dbReference type="SMART" id="SM00283">
    <property type="entry name" value="MA"/>
    <property type="match status" value="1"/>
</dbReference>